<dbReference type="EMBL" id="CP042914">
    <property type="protein sequence ID" value="QEG40047.1"/>
    <property type="molecule type" value="Genomic_DNA"/>
</dbReference>
<gene>
    <name evidence="2" type="ORF">UC8_20510</name>
</gene>
<evidence type="ECO:0008006" key="4">
    <source>
        <dbReference type="Google" id="ProtNLM"/>
    </source>
</evidence>
<evidence type="ECO:0000256" key="1">
    <source>
        <dbReference type="SAM" id="SignalP"/>
    </source>
</evidence>
<protein>
    <recommendedName>
        <fullName evidence="4">Secreted protein</fullName>
    </recommendedName>
</protein>
<evidence type="ECO:0000313" key="3">
    <source>
        <dbReference type="Proteomes" id="UP000325286"/>
    </source>
</evidence>
<dbReference type="KEGG" id="rul:UC8_20510"/>
<keyword evidence="1" id="KW-0732">Signal</keyword>
<dbReference type="OrthoDB" id="282392at2"/>
<dbReference type="Proteomes" id="UP000325286">
    <property type="component" value="Chromosome"/>
</dbReference>
<feature type="chain" id="PRO_5022761287" description="Secreted protein" evidence="1">
    <location>
        <begin position="26"/>
        <end position="299"/>
    </location>
</feature>
<accession>A0A5B9QLU7</accession>
<proteinExistence type="predicted"/>
<reference evidence="2 3" key="1">
    <citation type="submission" date="2019-08" db="EMBL/GenBank/DDBJ databases">
        <title>Deep-cultivation of Planctomycetes and their phenomic and genomic characterization uncovers novel biology.</title>
        <authorList>
            <person name="Wiegand S."/>
            <person name="Jogler M."/>
            <person name="Boedeker C."/>
            <person name="Pinto D."/>
            <person name="Vollmers J."/>
            <person name="Rivas-Marin E."/>
            <person name="Kohn T."/>
            <person name="Peeters S.H."/>
            <person name="Heuer A."/>
            <person name="Rast P."/>
            <person name="Oberbeckmann S."/>
            <person name="Bunk B."/>
            <person name="Jeske O."/>
            <person name="Meyerdierks A."/>
            <person name="Storesund J.E."/>
            <person name="Kallscheuer N."/>
            <person name="Luecker S."/>
            <person name="Lage O.M."/>
            <person name="Pohl T."/>
            <person name="Merkel B.J."/>
            <person name="Hornburger P."/>
            <person name="Mueller R.-W."/>
            <person name="Bruemmer F."/>
            <person name="Labrenz M."/>
            <person name="Spormann A.M."/>
            <person name="Op den Camp H."/>
            <person name="Overmann J."/>
            <person name="Amann R."/>
            <person name="Jetten M.S.M."/>
            <person name="Mascher T."/>
            <person name="Medema M.H."/>
            <person name="Devos D.P."/>
            <person name="Kaster A.-K."/>
            <person name="Ovreas L."/>
            <person name="Rohde M."/>
            <person name="Galperin M.Y."/>
            <person name="Jogler C."/>
        </authorList>
    </citation>
    <scope>NUCLEOTIDE SEQUENCE [LARGE SCALE GENOMIC DNA]</scope>
    <source>
        <strain evidence="2 3">UC8</strain>
    </source>
</reference>
<evidence type="ECO:0000313" key="2">
    <source>
        <dbReference type="EMBL" id="QEG40047.1"/>
    </source>
</evidence>
<sequence precursor="true">MNIKTNYCLAVMLCGCLLGSRNCGAADPPATADSSALVSALQEVTVQCGSLRVSLPAPTLPPGLPAAQRAAALKQAAGKYSLDRWTRDSIVAPFVFDKTTLKDESGRRVGYQLDLWFIAYGDLATVEERGLFADMLGADADDDDAGGPLTEAELAAREIQLPAGNAVARQLVHFSVPVMKRVQVAGVVRTESLRGDDFLLGFSRIDERFNQDKQYANRWWSLDEDGDSGEDEAEPYSGFAGYAIATSLEEPSGALLIECHAVIHEPHGWFDGRSLLSSKLPLLVQDNVRQFRRALGKAK</sequence>
<dbReference type="RefSeq" id="WP_068140065.1">
    <property type="nucleotide sequence ID" value="NZ_CP042914.1"/>
</dbReference>
<keyword evidence="3" id="KW-1185">Reference proteome</keyword>
<name>A0A5B9QLU7_9BACT</name>
<organism evidence="2 3">
    <name type="scientific">Roseimaritima ulvae</name>
    <dbReference type="NCBI Taxonomy" id="980254"/>
    <lineage>
        <taxon>Bacteria</taxon>
        <taxon>Pseudomonadati</taxon>
        <taxon>Planctomycetota</taxon>
        <taxon>Planctomycetia</taxon>
        <taxon>Pirellulales</taxon>
        <taxon>Pirellulaceae</taxon>
        <taxon>Roseimaritima</taxon>
    </lineage>
</organism>
<dbReference type="PROSITE" id="PS51257">
    <property type="entry name" value="PROKAR_LIPOPROTEIN"/>
    <property type="match status" value="1"/>
</dbReference>
<dbReference type="AlphaFoldDB" id="A0A5B9QLU7"/>
<feature type="signal peptide" evidence="1">
    <location>
        <begin position="1"/>
        <end position="25"/>
    </location>
</feature>